<dbReference type="RefSeq" id="WP_013163398.1">
    <property type="nucleotide sequence ID" value="NC_014216.1"/>
</dbReference>
<dbReference type="Proteomes" id="UP000001508">
    <property type="component" value="Chromosome"/>
</dbReference>
<evidence type="ECO:0000313" key="8">
    <source>
        <dbReference type="EMBL" id="ADH85869.1"/>
    </source>
</evidence>
<dbReference type="InterPro" id="IPR009000">
    <property type="entry name" value="Transl_B-barrel_sf"/>
</dbReference>
<comment type="similarity">
    <text evidence="5">Belongs to the RimM family.</text>
</comment>
<comment type="subcellular location">
    <subcellularLocation>
        <location evidence="5">Cytoplasm</location>
    </subcellularLocation>
</comment>
<dbReference type="GO" id="GO:0043022">
    <property type="term" value="F:ribosome binding"/>
    <property type="evidence" value="ECO:0007669"/>
    <property type="project" value="InterPro"/>
</dbReference>
<dbReference type="InterPro" id="IPR036976">
    <property type="entry name" value="RimM_N_sf"/>
</dbReference>
<evidence type="ECO:0000259" key="6">
    <source>
        <dbReference type="Pfam" id="PF01782"/>
    </source>
</evidence>
<dbReference type="eggNOG" id="COG0806">
    <property type="taxonomic scope" value="Bacteria"/>
</dbReference>
<reference evidence="9" key="1">
    <citation type="submission" date="2010-02" db="EMBL/GenBank/DDBJ databases">
        <title>Complete sequence of Desulfurivibrio alkaliphilus AHT2.</title>
        <authorList>
            <consortium name="US DOE Joint Genome Institute"/>
            <person name="Pitluck S."/>
            <person name="Chertkov O."/>
            <person name="Detter J.C."/>
            <person name="Han C."/>
            <person name="Tapia R."/>
            <person name="Larimer F."/>
            <person name="Land M."/>
            <person name="Hauser L."/>
            <person name="Kyrpides N."/>
            <person name="Mikhailova N."/>
            <person name="Sorokin D.Y."/>
            <person name="Muyzer G."/>
            <person name="Woyke T."/>
        </authorList>
    </citation>
    <scope>NUCLEOTIDE SEQUENCE [LARGE SCALE GENOMIC DNA]</scope>
    <source>
        <strain evidence="9">DSM 19089 / UNIQEM U267 / AHT2</strain>
    </source>
</reference>
<feature type="domain" description="Ribosome maturation factor RimM PRC barrel" evidence="7">
    <location>
        <begin position="110"/>
        <end position="160"/>
    </location>
</feature>
<gene>
    <name evidence="5" type="primary">rimM</name>
    <name evidence="8" type="ordered locus">DaAHT2_1171</name>
</gene>
<keyword evidence="4 5" id="KW-0143">Chaperone</keyword>
<dbReference type="InterPro" id="IPR002676">
    <property type="entry name" value="RimM_N"/>
</dbReference>
<dbReference type="GO" id="GO:0042274">
    <property type="term" value="P:ribosomal small subunit biogenesis"/>
    <property type="evidence" value="ECO:0007669"/>
    <property type="project" value="UniProtKB-UniRule"/>
</dbReference>
<dbReference type="NCBIfam" id="TIGR02273">
    <property type="entry name" value="16S_RimM"/>
    <property type="match status" value="1"/>
</dbReference>
<dbReference type="SUPFAM" id="SSF50447">
    <property type="entry name" value="Translation proteins"/>
    <property type="match status" value="1"/>
</dbReference>
<dbReference type="KEGG" id="dak:DaAHT2_1171"/>
<keyword evidence="3 5" id="KW-0698">rRNA processing</keyword>
<accession>D6Z2U4</accession>
<dbReference type="PANTHER" id="PTHR33692:SF1">
    <property type="entry name" value="RIBOSOME MATURATION FACTOR RIMM"/>
    <property type="match status" value="1"/>
</dbReference>
<sequence>MRIIFTGARRGELVEIGRIVKPQGVKGELKVLPLAGAPLDFSGLEELFLLPASGGPPLAYPLLAVRSQGGALVIRLAGVDDRNQAEALRDRVVALAAGELPPLAPDDIYWHQLAGLAAYTAEGRKVGLVTDFMLTAAHPLLVIVDEQHREYLVPVHPEFMALRHDHEGESAWLLLTPPPGLLGEG</sequence>
<evidence type="ECO:0000256" key="1">
    <source>
        <dbReference type="ARBA" id="ARBA00022490"/>
    </source>
</evidence>
<comment type="subunit">
    <text evidence="5">Binds ribosomal protein uS19.</text>
</comment>
<dbReference type="InterPro" id="IPR011033">
    <property type="entry name" value="PRC_barrel-like_sf"/>
</dbReference>
<dbReference type="STRING" id="589865.DaAHT2_1171"/>
<dbReference type="Gene3D" id="2.40.30.60">
    <property type="entry name" value="RimM"/>
    <property type="match status" value="1"/>
</dbReference>
<dbReference type="GO" id="GO:0005840">
    <property type="term" value="C:ribosome"/>
    <property type="evidence" value="ECO:0007669"/>
    <property type="project" value="InterPro"/>
</dbReference>
<feature type="domain" description="RimM N-terminal" evidence="6">
    <location>
        <begin position="16"/>
        <end position="93"/>
    </location>
</feature>
<proteinExistence type="inferred from homology"/>
<dbReference type="Gene3D" id="2.30.30.240">
    <property type="entry name" value="PRC-barrel domain"/>
    <property type="match status" value="1"/>
</dbReference>
<evidence type="ECO:0000256" key="5">
    <source>
        <dbReference type="HAMAP-Rule" id="MF_00014"/>
    </source>
</evidence>
<dbReference type="Pfam" id="PF01782">
    <property type="entry name" value="RimM"/>
    <property type="match status" value="1"/>
</dbReference>
<evidence type="ECO:0000259" key="7">
    <source>
        <dbReference type="Pfam" id="PF24986"/>
    </source>
</evidence>
<dbReference type="InterPro" id="IPR056792">
    <property type="entry name" value="PRC_RimM"/>
</dbReference>
<dbReference type="OrthoDB" id="9783509at2"/>
<evidence type="ECO:0000256" key="3">
    <source>
        <dbReference type="ARBA" id="ARBA00022552"/>
    </source>
</evidence>
<dbReference type="PANTHER" id="PTHR33692">
    <property type="entry name" value="RIBOSOME MATURATION FACTOR RIMM"/>
    <property type="match status" value="1"/>
</dbReference>
<dbReference type="EMBL" id="CP001940">
    <property type="protein sequence ID" value="ADH85869.1"/>
    <property type="molecule type" value="Genomic_DNA"/>
</dbReference>
<dbReference type="SUPFAM" id="SSF50346">
    <property type="entry name" value="PRC-barrel domain"/>
    <property type="match status" value="1"/>
</dbReference>
<dbReference type="HAMAP" id="MF_00014">
    <property type="entry name" value="Ribosome_mat_RimM"/>
    <property type="match status" value="1"/>
</dbReference>
<dbReference type="GO" id="GO:0006364">
    <property type="term" value="P:rRNA processing"/>
    <property type="evidence" value="ECO:0007669"/>
    <property type="project" value="UniProtKB-UniRule"/>
</dbReference>
<keyword evidence="9" id="KW-1185">Reference proteome</keyword>
<dbReference type="Pfam" id="PF24986">
    <property type="entry name" value="PRC_RimM"/>
    <property type="match status" value="1"/>
</dbReference>
<comment type="function">
    <text evidence="5">An accessory protein needed during the final step in the assembly of 30S ribosomal subunit, possibly for assembly of the head region. Essential for efficient processing of 16S rRNA. May be needed both before and after RbfA during the maturation of 16S rRNA. It has affinity for free ribosomal 30S subunits but not for 70S ribosomes.</text>
</comment>
<keyword evidence="2 5" id="KW-0690">Ribosome biogenesis</keyword>
<name>D6Z2U4_DESAT</name>
<keyword evidence="1 5" id="KW-0963">Cytoplasm</keyword>
<dbReference type="InterPro" id="IPR011961">
    <property type="entry name" value="RimM"/>
</dbReference>
<evidence type="ECO:0000256" key="4">
    <source>
        <dbReference type="ARBA" id="ARBA00023186"/>
    </source>
</evidence>
<dbReference type="FunCoup" id="D6Z2U4">
    <property type="interactions" value="384"/>
</dbReference>
<protein>
    <recommendedName>
        <fullName evidence="5">Ribosome maturation factor RimM</fullName>
    </recommendedName>
</protein>
<dbReference type="InParanoid" id="D6Z2U4"/>
<evidence type="ECO:0000256" key="2">
    <source>
        <dbReference type="ARBA" id="ARBA00022517"/>
    </source>
</evidence>
<comment type="domain">
    <text evidence="5">The PRC barrel domain binds ribosomal protein uS19.</text>
</comment>
<dbReference type="GO" id="GO:0005737">
    <property type="term" value="C:cytoplasm"/>
    <property type="evidence" value="ECO:0007669"/>
    <property type="project" value="UniProtKB-SubCell"/>
</dbReference>
<organism evidence="8 9">
    <name type="scientific">Desulfurivibrio alkaliphilus (strain DSM 19089 / UNIQEM U267 / AHT2)</name>
    <dbReference type="NCBI Taxonomy" id="589865"/>
    <lineage>
        <taxon>Bacteria</taxon>
        <taxon>Pseudomonadati</taxon>
        <taxon>Thermodesulfobacteriota</taxon>
        <taxon>Desulfobulbia</taxon>
        <taxon>Desulfobulbales</taxon>
        <taxon>Desulfobulbaceae</taxon>
        <taxon>Desulfurivibrio</taxon>
    </lineage>
</organism>
<dbReference type="AlphaFoldDB" id="D6Z2U4"/>
<evidence type="ECO:0000313" key="9">
    <source>
        <dbReference type="Proteomes" id="UP000001508"/>
    </source>
</evidence>
<dbReference type="HOGENOM" id="CLU_077636_0_0_7"/>